<evidence type="ECO:0000313" key="3">
    <source>
        <dbReference type="EMBL" id="KJZ11389.1"/>
    </source>
</evidence>
<dbReference type="InterPro" id="IPR012338">
    <property type="entry name" value="Beta-lactam/transpept-like"/>
</dbReference>
<dbReference type="Pfam" id="PF00905">
    <property type="entry name" value="Transpeptidase"/>
    <property type="match status" value="1"/>
</dbReference>
<dbReference type="RefSeq" id="WP_046004014.1">
    <property type="nucleotide sequence ID" value="NZ_JXYA01000010.1"/>
</dbReference>
<evidence type="ECO:0000313" key="4">
    <source>
        <dbReference type="Proteomes" id="UP000033452"/>
    </source>
</evidence>
<dbReference type="PATRIC" id="fig|43658.5.peg.1203"/>
<reference evidence="3 4" key="1">
    <citation type="journal article" date="2015" name="BMC Genomics">
        <title>Genome mining reveals unlocked bioactive potential of marine Gram-negative bacteria.</title>
        <authorList>
            <person name="Machado H."/>
            <person name="Sonnenschein E.C."/>
            <person name="Melchiorsen J."/>
            <person name="Gram L."/>
        </authorList>
    </citation>
    <scope>NUCLEOTIDE SEQUENCE [LARGE SCALE GENOMIC DNA]</scope>
    <source>
        <strain evidence="3 4">S2471</strain>
    </source>
</reference>
<organism evidence="3 4">
    <name type="scientific">Pseudoalteromonas rubra</name>
    <dbReference type="NCBI Taxonomy" id="43658"/>
    <lineage>
        <taxon>Bacteria</taxon>
        <taxon>Pseudomonadati</taxon>
        <taxon>Pseudomonadota</taxon>
        <taxon>Gammaproteobacteria</taxon>
        <taxon>Alteromonadales</taxon>
        <taxon>Pseudoalteromonadaceae</taxon>
        <taxon>Pseudoalteromonas</taxon>
    </lineage>
</organism>
<dbReference type="AlphaFoldDB" id="A0A0F4QVN5"/>
<dbReference type="OrthoDB" id="9762883at2"/>
<proteinExistence type="predicted"/>
<keyword evidence="4" id="KW-1185">Reference proteome</keyword>
<dbReference type="GO" id="GO:0008658">
    <property type="term" value="F:penicillin binding"/>
    <property type="evidence" value="ECO:0007669"/>
    <property type="project" value="InterPro"/>
</dbReference>
<name>A0A0F4QVN5_9GAMM</name>
<accession>A0A0F4QVN5</accession>
<keyword evidence="1" id="KW-0732">Signal</keyword>
<dbReference type="EMBL" id="JXYA01000010">
    <property type="protein sequence ID" value="KJZ11389.1"/>
    <property type="molecule type" value="Genomic_DNA"/>
</dbReference>
<dbReference type="Gene3D" id="3.40.710.10">
    <property type="entry name" value="DD-peptidase/beta-lactamase superfamily"/>
    <property type="match status" value="1"/>
</dbReference>
<feature type="chain" id="PRO_5002475825" description="Penicillin-binding protein transpeptidase domain-containing protein" evidence="1">
    <location>
        <begin position="23"/>
        <end position="262"/>
    </location>
</feature>
<evidence type="ECO:0000256" key="1">
    <source>
        <dbReference type="SAM" id="SignalP"/>
    </source>
</evidence>
<protein>
    <recommendedName>
        <fullName evidence="2">Penicillin-binding protein transpeptidase domain-containing protein</fullName>
    </recommendedName>
</protein>
<dbReference type="InterPro" id="IPR001460">
    <property type="entry name" value="PCN-bd_Tpept"/>
</dbReference>
<sequence>MPLMTSLSLTPLLAASVLSTPATQPACQDGQACTMAVYSEHTQQWQFINQPRAQQAYTPFSTYKIPNTLILLDTDTIKPGQGYQIDLQTYPAKSWWFDAWRADSITPQAAFKYSALPLYQTWTNLLDKPTMQKYLDDFNYGNRDISGPHDKFWLNSSIKISAVEQVEFLRRLQAQAFKLKPATYQAFSKIFLQEQTANSKLYAKTGTGPVAKGKYVGWYVGMVENQQGRHYFAFNMDAKNFKEVVTTRVEIAKATLNKMGII</sequence>
<gene>
    <name evidence="3" type="ORF">TW77_05765</name>
</gene>
<feature type="signal peptide" evidence="1">
    <location>
        <begin position="1"/>
        <end position="22"/>
    </location>
</feature>
<comment type="caution">
    <text evidence="3">The sequence shown here is derived from an EMBL/GenBank/DDBJ whole genome shotgun (WGS) entry which is preliminary data.</text>
</comment>
<dbReference type="Proteomes" id="UP000033452">
    <property type="component" value="Unassembled WGS sequence"/>
</dbReference>
<dbReference type="SUPFAM" id="SSF56601">
    <property type="entry name" value="beta-lactamase/transpeptidase-like"/>
    <property type="match status" value="1"/>
</dbReference>
<evidence type="ECO:0000259" key="2">
    <source>
        <dbReference type="Pfam" id="PF00905"/>
    </source>
</evidence>
<feature type="domain" description="Penicillin-binding protein transpeptidase" evidence="2">
    <location>
        <begin position="48"/>
        <end position="244"/>
    </location>
</feature>